<comment type="caution">
    <text evidence="3">The sequence shown here is derived from an EMBL/GenBank/DDBJ whole genome shotgun (WGS) entry which is preliminary data.</text>
</comment>
<dbReference type="InterPro" id="IPR029058">
    <property type="entry name" value="AB_hydrolase_fold"/>
</dbReference>
<name>A0A3D8QVE1_9EURO</name>
<feature type="domain" description="AB hydrolase-1" evidence="2">
    <location>
        <begin position="30"/>
        <end position="288"/>
    </location>
</feature>
<gene>
    <name evidence="3" type="ORF">DSM5745_09390</name>
</gene>
<dbReference type="Pfam" id="PF12697">
    <property type="entry name" value="Abhydrolase_6"/>
    <property type="match status" value="1"/>
</dbReference>
<reference evidence="3 4" key="1">
    <citation type="journal article" date="2018" name="IMA Fungus">
        <title>IMA Genome-F 9: Draft genome sequence of Annulohypoxylon stygium, Aspergillus mulundensis, Berkeleyomyces basicola (syn. Thielaviopsis basicola), Ceratocystis smalleyi, two Cercospora beticola strains, Coleophoma cylindrospora, Fusarium fracticaudum, Phialophora cf. hyalina, and Morchella septimelata.</title>
        <authorList>
            <person name="Wingfield B.D."/>
            <person name="Bills G.F."/>
            <person name="Dong Y."/>
            <person name="Huang W."/>
            <person name="Nel W.J."/>
            <person name="Swalarsk-Parry B.S."/>
            <person name="Vaghefi N."/>
            <person name="Wilken P.M."/>
            <person name="An Z."/>
            <person name="de Beer Z.W."/>
            <person name="De Vos L."/>
            <person name="Chen L."/>
            <person name="Duong T.A."/>
            <person name="Gao Y."/>
            <person name="Hammerbacher A."/>
            <person name="Kikkert J.R."/>
            <person name="Li Y."/>
            <person name="Li H."/>
            <person name="Li K."/>
            <person name="Li Q."/>
            <person name="Liu X."/>
            <person name="Ma X."/>
            <person name="Naidoo K."/>
            <person name="Pethybridge S.J."/>
            <person name="Sun J."/>
            <person name="Steenkamp E.T."/>
            <person name="van der Nest M.A."/>
            <person name="van Wyk S."/>
            <person name="Wingfield M.J."/>
            <person name="Xiong C."/>
            <person name="Yue Q."/>
            <person name="Zhang X."/>
        </authorList>
    </citation>
    <scope>NUCLEOTIDE SEQUENCE [LARGE SCALE GENOMIC DNA]</scope>
    <source>
        <strain evidence="3 4">DSM 5745</strain>
    </source>
</reference>
<keyword evidence="1" id="KW-0378">Hydrolase</keyword>
<dbReference type="InterPro" id="IPR000639">
    <property type="entry name" value="Epox_hydrolase-like"/>
</dbReference>
<dbReference type="OrthoDB" id="2498029at2759"/>
<accession>A0A3D8QVE1</accession>
<dbReference type="GO" id="GO:0016020">
    <property type="term" value="C:membrane"/>
    <property type="evidence" value="ECO:0007669"/>
    <property type="project" value="TreeGrafter"/>
</dbReference>
<evidence type="ECO:0000256" key="1">
    <source>
        <dbReference type="ARBA" id="ARBA00022801"/>
    </source>
</evidence>
<dbReference type="EMBL" id="PVWQ01000013">
    <property type="protein sequence ID" value="RDW65651.1"/>
    <property type="molecule type" value="Genomic_DNA"/>
</dbReference>
<dbReference type="STRING" id="1810919.A0A3D8QVE1"/>
<dbReference type="PANTHER" id="PTHR43798:SF31">
    <property type="entry name" value="AB HYDROLASE SUPERFAMILY PROTEIN YCLE"/>
    <property type="match status" value="1"/>
</dbReference>
<dbReference type="Gene3D" id="3.40.50.1820">
    <property type="entry name" value="alpha/beta hydrolase"/>
    <property type="match status" value="1"/>
</dbReference>
<dbReference type="PANTHER" id="PTHR43798">
    <property type="entry name" value="MONOACYLGLYCEROL LIPASE"/>
    <property type="match status" value="1"/>
</dbReference>
<evidence type="ECO:0000313" key="3">
    <source>
        <dbReference type="EMBL" id="RDW65651.1"/>
    </source>
</evidence>
<dbReference type="Proteomes" id="UP000256690">
    <property type="component" value="Unassembled WGS sequence"/>
</dbReference>
<sequence length="293" mass="31758">MSSLFLSTAPDTSLHIRLTRPSTTTTKPLIIFLHYWGGSSSTWHKLTATDSKTSLSSEYPTAAVDLRGWGKSTGPQNDDGSAYLVTAMASDIASVLSQLQADDNNKDLLNDGFVLVGHSMGAKVALATPSALPDHLLKQLKGFVLVAPAPPTPLVLPPEMKQQQRVAYETEASVRWTVENVLANRDRLSEEDIDGIVRGSLSGNAPAKAAWPVYGMEQDISDRVPERLREHGLPVRVLVGELDVVEPKERVQTQVCHVLEGMGAHVSFRSVEGVKHLIPLEAPGAVRDEILAF</sequence>
<dbReference type="InterPro" id="IPR000073">
    <property type="entry name" value="AB_hydrolase_1"/>
</dbReference>
<evidence type="ECO:0000259" key="2">
    <source>
        <dbReference type="Pfam" id="PF12697"/>
    </source>
</evidence>
<dbReference type="AlphaFoldDB" id="A0A3D8QVE1"/>
<proteinExistence type="predicted"/>
<dbReference type="GeneID" id="38119760"/>
<dbReference type="SUPFAM" id="SSF53474">
    <property type="entry name" value="alpha/beta-Hydrolases"/>
    <property type="match status" value="1"/>
</dbReference>
<dbReference type="GO" id="GO:0016787">
    <property type="term" value="F:hydrolase activity"/>
    <property type="evidence" value="ECO:0007669"/>
    <property type="project" value="UniProtKB-KW"/>
</dbReference>
<dbReference type="PRINTS" id="PR00412">
    <property type="entry name" value="EPOXHYDRLASE"/>
</dbReference>
<dbReference type="InterPro" id="IPR050266">
    <property type="entry name" value="AB_hydrolase_sf"/>
</dbReference>
<evidence type="ECO:0000313" key="4">
    <source>
        <dbReference type="Proteomes" id="UP000256690"/>
    </source>
</evidence>
<protein>
    <recommendedName>
        <fullName evidence="2">AB hydrolase-1 domain-containing protein</fullName>
    </recommendedName>
</protein>
<keyword evidence="4" id="KW-1185">Reference proteome</keyword>
<dbReference type="RefSeq" id="XP_026599754.1">
    <property type="nucleotide sequence ID" value="XM_026751406.1"/>
</dbReference>
<organism evidence="3 4">
    <name type="scientific">Aspergillus mulundensis</name>
    <dbReference type="NCBI Taxonomy" id="1810919"/>
    <lineage>
        <taxon>Eukaryota</taxon>
        <taxon>Fungi</taxon>
        <taxon>Dikarya</taxon>
        <taxon>Ascomycota</taxon>
        <taxon>Pezizomycotina</taxon>
        <taxon>Eurotiomycetes</taxon>
        <taxon>Eurotiomycetidae</taxon>
        <taxon>Eurotiales</taxon>
        <taxon>Aspergillaceae</taxon>
        <taxon>Aspergillus</taxon>
        <taxon>Aspergillus subgen. Nidulantes</taxon>
    </lineage>
</organism>